<evidence type="ECO:0000313" key="4">
    <source>
        <dbReference type="Proteomes" id="UP000677054"/>
    </source>
</evidence>
<gene>
    <name evidence="3" type="ORF">DSTB1V02_LOCUS10553</name>
</gene>
<sequence>MAKSESEVGSDRDKSEQGEKPMDTSPRLLTMRMEEVSRYEEQRIARYRLNGYSGGDLGKIVLLVGATGSGKSTFVQGLVNHMSGVKWETERRFEVDMVKESAEEDEVTESQTTWVTGYTLTDLDRPDRVLTVVDTPGFGDTGGLGVDEFIPKQ</sequence>
<dbReference type="EMBL" id="LR902589">
    <property type="protein sequence ID" value="CAD7250784.1"/>
    <property type="molecule type" value="Genomic_DNA"/>
</dbReference>
<accession>A0A7R9FQ01</accession>
<feature type="domain" description="Septin-type G" evidence="2">
    <location>
        <begin position="61"/>
        <end position="141"/>
    </location>
</feature>
<dbReference type="Proteomes" id="UP000677054">
    <property type="component" value="Unassembled WGS sequence"/>
</dbReference>
<organism evidence="3">
    <name type="scientific">Darwinula stevensoni</name>
    <dbReference type="NCBI Taxonomy" id="69355"/>
    <lineage>
        <taxon>Eukaryota</taxon>
        <taxon>Metazoa</taxon>
        <taxon>Ecdysozoa</taxon>
        <taxon>Arthropoda</taxon>
        <taxon>Crustacea</taxon>
        <taxon>Oligostraca</taxon>
        <taxon>Ostracoda</taxon>
        <taxon>Podocopa</taxon>
        <taxon>Podocopida</taxon>
        <taxon>Darwinulocopina</taxon>
        <taxon>Darwinuloidea</taxon>
        <taxon>Darwinulidae</taxon>
        <taxon>Darwinula</taxon>
    </lineage>
</organism>
<feature type="region of interest" description="Disordered" evidence="1">
    <location>
        <begin position="1"/>
        <end position="29"/>
    </location>
</feature>
<protein>
    <recommendedName>
        <fullName evidence="2">Septin-type G domain-containing protein</fullName>
    </recommendedName>
</protein>
<evidence type="ECO:0000256" key="1">
    <source>
        <dbReference type="SAM" id="MobiDB-lite"/>
    </source>
</evidence>
<feature type="compositionally biased region" description="Basic and acidic residues" evidence="1">
    <location>
        <begin position="1"/>
        <end position="22"/>
    </location>
</feature>
<proteinExistence type="predicted"/>
<feature type="non-terminal residue" evidence="3">
    <location>
        <position position="1"/>
    </location>
</feature>
<dbReference type="Gene3D" id="3.40.50.300">
    <property type="entry name" value="P-loop containing nucleotide triphosphate hydrolases"/>
    <property type="match status" value="1"/>
</dbReference>
<dbReference type="GO" id="GO:0005525">
    <property type="term" value="F:GTP binding"/>
    <property type="evidence" value="ECO:0007669"/>
    <property type="project" value="InterPro"/>
</dbReference>
<evidence type="ECO:0000313" key="3">
    <source>
        <dbReference type="EMBL" id="CAD7250784.1"/>
    </source>
</evidence>
<dbReference type="PANTHER" id="PTHR32046:SF11">
    <property type="entry name" value="IMMUNE-ASSOCIATED NUCLEOTIDE-BINDING PROTEIN 10-LIKE"/>
    <property type="match status" value="1"/>
</dbReference>
<dbReference type="PANTHER" id="PTHR32046">
    <property type="entry name" value="G DOMAIN-CONTAINING PROTEIN"/>
    <property type="match status" value="1"/>
</dbReference>
<dbReference type="InterPro" id="IPR030379">
    <property type="entry name" value="G_SEPTIN_dom"/>
</dbReference>
<dbReference type="SUPFAM" id="SSF52540">
    <property type="entry name" value="P-loop containing nucleoside triphosphate hydrolases"/>
    <property type="match status" value="1"/>
</dbReference>
<evidence type="ECO:0000259" key="2">
    <source>
        <dbReference type="Pfam" id="PF00735"/>
    </source>
</evidence>
<dbReference type="AlphaFoldDB" id="A0A7R9FQ01"/>
<reference evidence="3" key="1">
    <citation type="submission" date="2020-11" db="EMBL/GenBank/DDBJ databases">
        <authorList>
            <person name="Tran Van P."/>
        </authorList>
    </citation>
    <scope>NUCLEOTIDE SEQUENCE</scope>
</reference>
<name>A0A7R9FQ01_9CRUS</name>
<keyword evidence="4" id="KW-1185">Reference proteome</keyword>
<dbReference type="InterPro" id="IPR027417">
    <property type="entry name" value="P-loop_NTPase"/>
</dbReference>
<dbReference type="OrthoDB" id="2386367at2759"/>
<dbReference type="EMBL" id="CAJPEV010003072">
    <property type="protein sequence ID" value="CAG0898832.1"/>
    <property type="molecule type" value="Genomic_DNA"/>
</dbReference>
<dbReference type="Pfam" id="PF00735">
    <property type="entry name" value="Septin"/>
    <property type="match status" value="1"/>
</dbReference>